<dbReference type="InterPro" id="IPR006276">
    <property type="entry name" value="Cobalamin-indep_Met_synthase"/>
</dbReference>
<dbReference type="RefSeq" id="WP_380022080.1">
    <property type="nucleotide sequence ID" value="NZ_JBHSHD010000010.1"/>
</dbReference>
<keyword evidence="9 10" id="KW-0486">Methionine biosynthesis</keyword>
<dbReference type="Pfam" id="PF01717">
    <property type="entry name" value="Meth_synt_2"/>
    <property type="match status" value="1"/>
</dbReference>
<feature type="binding site" evidence="10">
    <location>
        <position position="116"/>
    </location>
    <ligand>
        <name>5-methyltetrahydropteroyltri-L-glutamate</name>
        <dbReference type="ChEBI" id="CHEBI:58207"/>
    </ligand>
</feature>
<gene>
    <name evidence="10 13" type="primary">metE</name>
    <name evidence="13" type="ORF">ACFO6Q_15905</name>
</gene>
<evidence type="ECO:0000256" key="8">
    <source>
        <dbReference type="ARBA" id="ARBA00022833"/>
    </source>
</evidence>
<dbReference type="SUPFAM" id="SSF51726">
    <property type="entry name" value="UROD/MetE-like"/>
    <property type="match status" value="2"/>
</dbReference>
<dbReference type="Pfam" id="PF08267">
    <property type="entry name" value="Meth_synt_1"/>
    <property type="match status" value="1"/>
</dbReference>
<name>A0ABV9QY76_9GAMM</name>
<keyword evidence="8 10" id="KW-0862">Zinc</keyword>
<feature type="binding site" evidence="10">
    <location>
        <begin position="436"/>
        <end position="438"/>
    </location>
    <ligand>
        <name>L-methionine</name>
        <dbReference type="ChEBI" id="CHEBI:57844"/>
    </ligand>
</feature>
<evidence type="ECO:0000256" key="9">
    <source>
        <dbReference type="ARBA" id="ARBA00023167"/>
    </source>
</evidence>
<dbReference type="EC" id="2.1.1.14" evidence="10"/>
<dbReference type="CDD" id="cd03311">
    <property type="entry name" value="CIMS_C_terminal_like"/>
    <property type="match status" value="1"/>
</dbReference>
<dbReference type="GO" id="GO:0003871">
    <property type="term" value="F:5-methyltetrahydropteroyltriglutamate-homocysteine S-methyltransferase activity"/>
    <property type="evidence" value="ECO:0007669"/>
    <property type="project" value="UniProtKB-EC"/>
</dbReference>
<dbReference type="PANTHER" id="PTHR30519">
    <property type="entry name" value="5-METHYLTETRAHYDROPTEROYLTRIGLUTAMATE--HOMOCYSTEINE METHYLTRANSFERASE"/>
    <property type="match status" value="1"/>
</dbReference>
<evidence type="ECO:0000256" key="7">
    <source>
        <dbReference type="ARBA" id="ARBA00022723"/>
    </source>
</evidence>
<feature type="binding site" evidence="10">
    <location>
        <position position="604"/>
    </location>
    <ligand>
        <name>L-methionine</name>
        <dbReference type="ChEBI" id="CHEBI:57844"/>
    </ligand>
</feature>
<dbReference type="PIRSF" id="PIRSF000382">
    <property type="entry name" value="MeTrfase_B12_ind"/>
    <property type="match status" value="1"/>
</dbReference>
<feature type="binding site" evidence="10">
    <location>
        <begin position="520"/>
        <end position="521"/>
    </location>
    <ligand>
        <name>5-methyltetrahydropteroyltri-L-glutamate</name>
        <dbReference type="ChEBI" id="CHEBI:58207"/>
    </ligand>
</feature>
<dbReference type="HAMAP" id="MF_00172">
    <property type="entry name" value="Meth_synth"/>
    <property type="match status" value="1"/>
</dbReference>
<dbReference type="NCBIfam" id="TIGR01371">
    <property type="entry name" value="met_syn_B12ind"/>
    <property type="match status" value="1"/>
</dbReference>
<dbReference type="InterPro" id="IPR002629">
    <property type="entry name" value="Met_Synth_C/arc"/>
</dbReference>
<organism evidence="13 14">
    <name type="scientific">Dokdonella ginsengisoli</name>
    <dbReference type="NCBI Taxonomy" id="363846"/>
    <lineage>
        <taxon>Bacteria</taxon>
        <taxon>Pseudomonadati</taxon>
        <taxon>Pseudomonadota</taxon>
        <taxon>Gammaproteobacteria</taxon>
        <taxon>Lysobacterales</taxon>
        <taxon>Rhodanobacteraceae</taxon>
        <taxon>Dokdonella</taxon>
    </lineage>
</organism>
<feature type="binding site" evidence="10">
    <location>
        <position position="731"/>
    </location>
    <ligand>
        <name>Zn(2+)</name>
        <dbReference type="ChEBI" id="CHEBI:29105"/>
        <note>catalytic</note>
    </ligand>
</feature>
<accession>A0ABV9QY76</accession>
<evidence type="ECO:0000256" key="4">
    <source>
        <dbReference type="ARBA" id="ARBA00022603"/>
    </source>
</evidence>
<evidence type="ECO:0000256" key="2">
    <source>
        <dbReference type="ARBA" id="ARBA00004681"/>
    </source>
</evidence>
<sequence length="763" mass="85423">MTLVTNLGFPRIGAKRELKSALEGYWRGELDARQLQETAAQLRHAHWRLQREAGADVVPCNDFSLYDHVLDTAFLLDAIPDRYRALADRDPLAGYFALARGVQTGGFDLPALEMTKWFDTNYHYLVPELHAGQSFRLRGDKPLAEYVEARQLGLDARPVLLGPVSFLLLSKTTDGSDRLQLLDRLLPVYAELLQRLHAAGATWVQIDEPCLVLDQDADDHAAYRRAYAALAAAQGPKLMLATYFGALGDNLALAMELPVDGLHVDLVRAAPQIDAVLDALPAGRTLSIGVVDGRNIWRADLDAALDLVRRVAARIGAQRLQLAPSCSLLHVPVDTRLETELPANMVAWLAFARQKIDELRVLADAANGAFYTASTLELARERRESRRTSPKVHRPQVARRLDALDEVQVARRSPYAERRRVQHERMRLPAFPTTTIGSFPQTREVRQARARHRGGKLSDADYDAFLAAETERCVRMQEEIGLDVLVHGEFERNDMVEYFGERLDGFAFTHNGWVQSYGSRCVKPPVIYGDVQRPAPMTVRWSQYAQSLTERPMKGMLTGPVTMLQWSFVRDDQPRATTCRQIALALRDEVLDLEQAGIRTIQIDEPALREGLPLRRADWPAYLEWAVDCFRISASGVADDTQIHTHMCYSQFNDIIDAVAAMDADVISIETSRSRMELLDAFVRFRYPNEIGPGVYDIHSPRLPSVEEMTALLRKAVAVLDAGQIWVNPDCGLKTRGWPETRAALQAMVEAARRLRAASAQAA</sequence>
<dbReference type="Proteomes" id="UP001595886">
    <property type="component" value="Unassembled WGS sequence"/>
</dbReference>
<keyword evidence="4 10" id="KW-0489">Methyltransferase</keyword>
<feature type="binding site" evidence="10">
    <location>
        <position position="670"/>
    </location>
    <ligand>
        <name>Zn(2+)</name>
        <dbReference type="ChEBI" id="CHEBI:29105"/>
        <note>catalytic</note>
    </ligand>
</feature>
<feature type="domain" description="Cobalamin-independent methionine synthase MetE N-terminal" evidence="12">
    <location>
        <begin position="5"/>
        <end position="314"/>
    </location>
</feature>
<evidence type="ECO:0000259" key="12">
    <source>
        <dbReference type="Pfam" id="PF08267"/>
    </source>
</evidence>
<keyword evidence="6 10" id="KW-0808">Transferase</keyword>
<comment type="similarity">
    <text evidence="3 10">Belongs to the vitamin-B12 independent methionine synthase family.</text>
</comment>
<feature type="binding site" evidence="10">
    <location>
        <position position="604"/>
    </location>
    <ligand>
        <name>L-homocysteine</name>
        <dbReference type="ChEBI" id="CHEBI:58199"/>
    </ligand>
</feature>
<evidence type="ECO:0000256" key="10">
    <source>
        <dbReference type="HAMAP-Rule" id="MF_00172"/>
    </source>
</evidence>
<feature type="binding site" evidence="10">
    <location>
        <position position="610"/>
    </location>
    <ligand>
        <name>5-methyltetrahydropteroyltri-L-glutamate</name>
        <dbReference type="ChEBI" id="CHEBI:58207"/>
    </ligand>
</feature>
<feature type="binding site" evidence="10">
    <location>
        <begin position="436"/>
        <end position="438"/>
    </location>
    <ligand>
        <name>L-homocysteine</name>
        <dbReference type="ChEBI" id="CHEBI:58199"/>
    </ligand>
</feature>
<keyword evidence="14" id="KW-1185">Reference proteome</keyword>
<dbReference type="InterPro" id="IPR013215">
    <property type="entry name" value="Cbl-indep_Met_Synth_N"/>
</dbReference>
<evidence type="ECO:0000256" key="5">
    <source>
        <dbReference type="ARBA" id="ARBA00022605"/>
    </source>
</evidence>
<protein>
    <recommendedName>
        <fullName evidence="10">5-methyltetrahydropteroyltriglutamate--homocysteine methyltransferase</fullName>
        <ecNumber evidence="10">2.1.1.14</ecNumber>
    </recommendedName>
    <alternativeName>
        <fullName evidence="10">Cobalamin-independent methionine synthase</fullName>
    </alternativeName>
    <alternativeName>
        <fullName evidence="10">Methionine synthase, vitamin-B12 independent isozyme</fullName>
    </alternativeName>
</protein>
<comment type="caution">
    <text evidence="13">The sequence shown here is derived from an EMBL/GenBank/DDBJ whole genome shotgun (WGS) entry which is preliminary data.</text>
</comment>
<evidence type="ECO:0000313" key="14">
    <source>
        <dbReference type="Proteomes" id="UP001595886"/>
    </source>
</evidence>
<keyword evidence="10" id="KW-0677">Repeat</keyword>
<evidence type="ECO:0000256" key="6">
    <source>
        <dbReference type="ARBA" id="ARBA00022679"/>
    </source>
</evidence>
<comment type="pathway">
    <text evidence="2 10">Amino-acid biosynthesis; L-methionine biosynthesis via de novo pathway; L-methionine from L-homocysteine (MetE route): step 1/1.</text>
</comment>
<evidence type="ECO:0000259" key="11">
    <source>
        <dbReference type="Pfam" id="PF01717"/>
    </source>
</evidence>
<feature type="binding site" evidence="10">
    <location>
        <position position="648"/>
    </location>
    <ligand>
        <name>Zn(2+)</name>
        <dbReference type="ChEBI" id="CHEBI:29105"/>
        <note>catalytic</note>
    </ligand>
</feature>
<keyword evidence="5 10" id="KW-0028">Amino-acid biosynthesis</keyword>
<feature type="active site" description="Proton donor" evidence="10">
    <location>
        <position position="699"/>
    </location>
</feature>
<comment type="catalytic activity">
    <reaction evidence="10">
        <text>5-methyltetrahydropteroyltri-L-glutamate + L-homocysteine = tetrahydropteroyltri-L-glutamate + L-methionine</text>
        <dbReference type="Rhea" id="RHEA:21196"/>
        <dbReference type="ChEBI" id="CHEBI:57844"/>
        <dbReference type="ChEBI" id="CHEBI:58140"/>
        <dbReference type="ChEBI" id="CHEBI:58199"/>
        <dbReference type="ChEBI" id="CHEBI:58207"/>
        <dbReference type="EC" id="2.1.1.14"/>
    </reaction>
</comment>
<evidence type="ECO:0000256" key="3">
    <source>
        <dbReference type="ARBA" id="ARBA00009553"/>
    </source>
</evidence>
<proteinExistence type="inferred from homology"/>
<dbReference type="GO" id="GO:0032259">
    <property type="term" value="P:methylation"/>
    <property type="evidence" value="ECO:0007669"/>
    <property type="project" value="UniProtKB-KW"/>
</dbReference>
<evidence type="ECO:0000256" key="1">
    <source>
        <dbReference type="ARBA" id="ARBA00002777"/>
    </source>
</evidence>
<feature type="binding site" evidence="10">
    <location>
        <begin position="16"/>
        <end position="19"/>
    </location>
    <ligand>
        <name>5-methyltetrahydropteroyltri-L-glutamate</name>
        <dbReference type="ChEBI" id="CHEBI:58207"/>
    </ligand>
</feature>
<feature type="binding site" evidence="10">
    <location>
        <position position="566"/>
    </location>
    <ligand>
        <name>5-methyltetrahydropteroyltri-L-glutamate</name>
        <dbReference type="ChEBI" id="CHEBI:58207"/>
    </ligand>
</feature>
<keyword evidence="7 10" id="KW-0479">Metal-binding</keyword>
<dbReference type="CDD" id="cd03312">
    <property type="entry name" value="CIMS_N_terminal_like"/>
    <property type="match status" value="1"/>
</dbReference>
<evidence type="ECO:0000313" key="13">
    <source>
        <dbReference type="EMBL" id="MFC4821812.1"/>
    </source>
</evidence>
<comment type="cofactor">
    <cofactor evidence="10">
        <name>Zn(2+)</name>
        <dbReference type="ChEBI" id="CHEBI:29105"/>
    </cofactor>
    <text evidence="10">Binds 1 zinc ion per subunit.</text>
</comment>
<dbReference type="Gene3D" id="3.20.20.210">
    <property type="match status" value="2"/>
</dbReference>
<dbReference type="InterPro" id="IPR038071">
    <property type="entry name" value="UROD/MetE-like_sf"/>
</dbReference>
<dbReference type="NCBIfam" id="NF003556">
    <property type="entry name" value="PRK05222.1"/>
    <property type="match status" value="1"/>
</dbReference>
<reference evidence="14" key="1">
    <citation type="journal article" date="2019" name="Int. J. Syst. Evol. Microbiol.">
        <title>The Global Catalogue of Microorganisms (GCM) 10K type strain sequencing project: providing services to taxonomists for standard genome sequencing and annotation.</title>
        <authorList>
            <consortium name="The Broad Institute Genomics Platform"/>
            <consortium name="The Broad Institute Genome Sequencing Center for Infectious Disease"/>
            <person name="Wu L."/>
            <person name="Ma J."/>
        </authorList>
    </citation>
    <scope>NUCLEOTIDE SEQUENCE [LARGE SCALE GENOMIC DNA]</scope>
    <source>
        <strain evidence="14">CCUG 30340</strain>
    </source>
</reference>
<feature type="binding site" evidence="10">
    <location>
        <position position="646"/>
    </location>
    <ligand>
        <name>Zn(2+)</name>
        <dbReference type="ChEBI" id="CHEBI:29105"/>
        <note>catalytic</note>
    </ligand>
</feature>
<dbReference type="EMBL" id="JBHSHD010000010">
    <property type="protein sequence ID" value="MFC4821812.1"/>
    <property type="molecule type" value="Genomic_DNA"/>
</dbReference>
<feature type="binding site" evidence="10">
    <location>
        <position position="489"/>
    </location>
    <ligand>
        <name>L-methionine</name>
        <dbReference type="ChEBI" id="CHEBI:57844"/>
    </ligand>
</feature>
<feature type="domain" description="Cobalamin-independent methionine synthase MetE C-terminal/archaeal" evidence="11">
    <location>
        <begin position="431"/>
        <end position="753"/>
    </location>
</feature>
<feature type="binding site" evidence="10">
    <location>
        <position position="489"/>
    </location>
    <ligand>
        <name>L-homocysteine</name>
        <dbReference type="ChEBI" id="CHEBI:58199"/>
    </ligand>
</feature>
<comment type="function">
    <text evidence="1 10">Catalyzes the transfer of a methyl group from 5-methyltetrahydrofolate to homocysteine resulting in methionine formation.</text>
</comment>